<dbReference type="SMART" id="SM00226">
    <property type="entry name" value="LMWPc"/>
    <property type="match status" value="1"/>
</dbReference>
<evidence type="ECO:0000259" key="2">
    <source>
        <dbReference type="SMART" id="SM00226"/>
    </source>
</evidence>
<evidence type="ECO:0000256" key="1">
    <source>
        <dbReference type="ARBA" id="ARBA00022849"/>
    </source>
</evidence>
<name>A0ABT4IJK4_9EURY</name>
<reference evidence="3" key="1">
    <citation type="submission" date="2022-12" db="EMBL/GenBank/DDBJ databases">
        <title>Isolation and characterisation of novel Methanocorpusculum spp. from native Australian herbivores indicates the genus is ancestrally host-associated.</title>
        <authorList>
            <person name="Volmer J.G."/>
            <person name="Soo R.M."/>
            <person name="Evans P.N."/>
            <person name="Hoedt E.C."/>
            <person name="Astorga Alsina A.L."/>
            <person name="Woodcroft B.J."/>
            <person name="Tyson G.W."/>
            <person name="Hugenholtz P."/>
            <person name="Morrison M."/>
        </authorList>
    </citation>
    <scope>NUCLEOTIDE SEQUENCE</scope>
    <source>
        <strain evidence="3">CW153</strain>
    </source>
</reference>
<comment type="caution">
    <text evidence="3">The sequence shown here is derived from an EMBL/GenBank/DDBJ whole genome shotgun (WGS) entry which is preliminary data.</text>
</comment>
<organism evidence="3 4">
    <name type="scientific">Methanocorpusculum vombati</name>
    <dbReference type="NCBI Taxonomy" id="3002864"/>
    <lineage>
        <taxon>Archaea</taxon>
        <taxon>Methanobacteriati</taxon>
        <taxon>Methanobacteriota</taxon>
        <taxon>Stenosarchaea group</taxon>
        <taxon>Methanomicrobia</taxon>
        <taxon>Methanomicrobiales</taxon>
        <taxon>Methanocorpusculaceae</taxon>
        <taxon>Methanocorpusculum</taxon>
    </lineage>
</organism>
<feature type="domain" description="Phosphotyrosine protein phosphatase I" evidence="2">
    <location>
        <begin position="2"/>
        <end position="133"/>
    </location>
</feature>
<dbReference type="InterPro" id="IPR023485">
    <property type="entry name" value="Ptyr_pPase"/>
</dbReference>
<protein>
    <recommendedName>
        <fullName evidence="2">Phosphotyrosine protein phosphatase I domain-containing protein</fullName>
    </recommendedName>
</protein>
<evidence type="ECO:0000313" key="4">
    <source>
        <dbReference type="Proteomes" id="UP001141336"/>
    </source>
</evidence>
<dbReference type="Proteomes" id="UP001141336">
    <property type="component" value="Unassembled WGS sequence"/>
</dbReference>
<dbReference type="Gene3D" id="3.40.50.2300">
    <property type="match status" value="1"/>
</dbReference>
<dbReference type="SUPFAM" id="SSF52788">
    <property type="entry name" value="Phosphotyrosine protein phosphatases I"/>
    <property type="match status" value="1"/>
</dbReference>
<sequence>MPSVLFLCTYNSVRSQIAEGVCRMLHPDWEIFSAGIARGTISTRVLCILEETGCDCSDMYAKHLTELPDRQYDTVVVLCENAWGARDHLPKATHLIYHPVRSPEPWAGDDELADYRRLRDELTGWMKKTLVPHP</sequence>
<dbReference type="InterPro" id="IPR036196">
    <property type="entry name" value="Ptyr_pPase_sf"/>
</dbReference>
<keyword evidence="1" id="KW-0059">Arsenical resistance</keyword>
<gene>
    <name evidence="3" type="ORF">O0S09_01465</name>
</gene>
<accession>A0ABT4IJK4</accession>
<keyword evidence="4" id="KW-1185">Reference proteome</keyword>
<evidence type="ECO:0000313" key="3">
    <source>
        <dbReference type="EMBL" id="MCZ0861925.1"/>
    </source>
</evidence>
<proteinExistence type="predicted"/>
<dbReference type="RefSeq" id="WP_268922123.1">
    <property type="nucleotide sequence ID" value="NZ_JAPTGC010000002.1"/>
</dbReference>
<dbReference type="EMBL" id="JAPTGC010000002">
    <property type="protein sequence ID" value="MCZ0861925.1"/>
    <property type="molecule type" value="Genomic_DNA"/>
</dbReference>
<dbReference type="PANTHER" id="PTHR43428:SF1">
    <property type="entry name" value="ARSENATE REDUCTASE"/>
    <property type="match status" value="1"/>
</dbReference>
<dbReference type="PANTHER" id="PTHR43428">
    <property type="entry name" value="ARSENATE REDUCTASE"/>
    <property type="match status" value="1"/>
</dbReference>
<dbReference type="Pfam" id="PF01451">
    <property type="entry name" value="LMWPc"/>
    <property type="match status" value="1"/>
</dbReference>